<evidence type="ECO:0000313" key="1">
    <source>
        <dbReference type="EMBL" id="MFD1929098.1"/>
    </source>
</evidence>
<evidence type="ECO:0000313" key="2">
    <source>
        <dbReference type="Proteomes" id="UP001597218"/>
    </source>
</evidence>
<proteinExistence type="predicted"/>
<protein>
    <recommendedName>
        <fullName evidence="3">YfhD-like protein</fullName>
    </recommendedName>
</protein>
<sequence length="63" mass="7401">MQENRKIKAQFNKMKTEVSSDFIDPFELNATSKLAVRSYAGPKEYREALMEKSRETSRKNNEE</sequence>
<gene>
    <name evidence="1" type="ORF">ACFSFY_13730</name>
</gene>
<name>A0ABW4SHS7_9BACL</name>
<evidence type="ECO:0008006" key="3">
    <source>
        <dbReference type="Google" id="ProtNLM"/>
    </source>
</evidence>
<dbReference type="Proteomes" id="UP001597218">
    <property type="component" value="Unassembled WGS sequence"/>
</dbReference>
<dbReference type="EMBL" id="JBHUGI010000032">
    <property type="protein sequence ID" value="MFD1929098.1"/>
    <property type="molecule type" value="Genomic_DNA"/>
</dbReference>
<comment type="caution">
    <text evidence="1">The sequence shown here is derived from an EMBL/GenBank/DDBJ whole genome shotgun (WGS) entry which is preliminary data.</text>
</comment>
<keyword evidence="2" id="KW-1185">Reference proteome</keyword>
<accession>A0ABW4SHS7</accession>
<reference evidence="2" key="1">
    <citation type="journal article" date="2019" name="Int. J. Syst. Evol. Microbiol.">
        <title>The Global Catalogue of Microorganisms (GCM) 10K type strain sequencing project: providing services to taxonomists for standard genome sequencing and annotation.</title>
        <authorList>
            <consortium name="The Broad Institute Genomics Platform"/>
            <consortium name="The Broad Institute Genome Sequencing Center for Infectious Disease"/>
            <person name="Wu L."/>
            <person name="Ma J."/>
        </authorList>
    </citation>
    <scope>NUCLEOTIDE SEQUENCE [LARGE SCALE GENOMIC DNA]</scope>
    <source>
        <strain evidence="2">CGMCC 4.7177</strain>
    </source>
</reference>
<organism evidence="1 2">
    <name type="scientific">Sporosarcina siberiensis</name>
    <dbReference type="NCBI Taxonomy" id="1365606"/>
    <lineage>
        <taxon>Bacteria</taxon>
        <taxon>Bacillati</taxon>
        <taxon>Bacillota</taxon>
        <taxon>Bacilli</taxon>
        <taxon>Bacillales</taxon>
        <taxon>Caryophanaceae</taxon>
        <taxon>Sporosarcina</taxon>
    </lineage>
</organism>
<dbReference type="RefSeq" id="WP_381538930.1">
    <property type="nucleotide sequence ID" value="NZ_JBHUGI010000032.1"/>
</dbReference>